<evidence type="ECO:0000256" key="4">
    <source>
        <dbReference type="ARBA" id="ARBA00023239"/>
    </source>
</evidence>
<dbReference type="Pfam" id="PF00291">
    <property type="entry name" value="PALP"/>
    <property type="match status" value="1"/>
</dbReference>
<dbReference type="PANTHER" id="PTHR42690:SF1">
    <property type="entry name" value="THREONINE SYNTHASE-LIKE 2"/>
    <property type="match status" value="1"/>
</dbReference>
<gene>
    <name evidence="8" type="primary">Thnsl2</name>
    <name evidence="8" type="ORF">AK812_SmicGene22889</name>
</gene>
<dbReference type="Gene3D" id="3.90.1380.10">
    <property type="entry name" value="Threonine synthase, N-terminal domain"/>
    <property type="match status" value="1"/>
</dbReference>
<reference evidence="8 9" key="1">
    <citation type="submission" date="2016-02" db="EMBL/GenBank/DDBJ databases">
        <title>Genome analysis of coral dinoflagellate symbionts highlights evolutionary adaptations to a symbiotic lifestyle.</title>
        <authorList>
            <person name="Aranda M."/>
            <person name="Li Y."/>
            <person name="Liew Y.J."/>
            <person name="Baumgarten S."/>
            <person name="Simakov O."/>
            <person name="Wilson M."/>
            <person name="Piel J."/>
            <person name="Ashoor H."/>
            <person name="Bougouffa S."/>
            <person name="Bajic V.B."/>
            <person name="Ryu T."/>
            <person name="Ravasi T."/>
            <person name="Bayer T."/>
            <person name="Micklem G."/>
            <person name="Kim H."/>
            <person name="Bhak J."/>
            <person name="Lajeunesse T.C."/>
            <person name="Voolstra C.R."/>
        </authorList>
    </citation>
    <scope>NUCLEOTIDE SEQUENCE [LARGE SCALE GENOMIC DNA]</scope>
    <source>
        <strain evidence="8 9">CCMP2467</strain>
    </source>
</reference>
<feature type="domain" description="Tryptophan synthase beta chain-like PALP" evidence="6">
    <location>
        <begin position="89"/>
        <end position="425"/>
    </location>
</feature>
<keyword evidence="3 5" id="KW-0663">Pyridoxal phosphate</keyword>
<dbReference type="InterPro" id="IPR001926">
    <property type="entry name" value="TrpB-like_PALP"/>
</dbReference>
<dbReference type="NCBIfam" id="TIGR00260">
    <property type="entry name" value="thrC"/>
    <property type="match status" value="1"/>
</dbReference>
<evidence type="ECO:0000259" key="7">
    <source>
        <dbReference type="Pfam" id="PF14821"/>
    </source>
</evidence>
<dbReference type="InterPro" id="IPR029144">
    <property type="entry name" value="Thr_synth_N"/>
</dbReference>
<dbReference type="InterPro" id="IPR004450">
    <property type="entry name" value="Thr_synthase-like"/>
</dbReference>
<dbReference type="GO" id="GO:0004795">
    <property type="term" value="F:threonine synthase activity"/>
    <property type="evidence" value="ECO:0007669"/>
    <property type="project" value="TreeGrafter"/>
</dbReference>
<dbReference type="GO" id="GO:0009088">
    <property type="term" value="P:threonine biosynthetic process"/>
    <property type="evidence" value="ECO:0007669"/>
    <property type="project" value="TreeGrafter"/>
</dbReference>
<evidence type="ECO:0000256" key="3">
    <source>
        <dbReference type="ARBA" id="ARBA00022898"/>
    </source>
</evidence>
<sequence length="497" mass="54867">MRYRSTRGERGATFEQALSRGYAPDGGLYVPEELPKISLDVLRTWRKLDFPSLALELMKLFAGDELTEAELAEVVRGSYANFSHPEIVPVVPLQRRGAADAESQVFIAELFHGPTFCFKDLGQQLLVRLLAHFSKRRNQRRTFLVSTTGDTGPAAMRAVSDAACANLQIIVFFPDGQISELQRRQMTTVSGVGAKVVTFEGGGDDMDLPIKKLSSDAAFAERHGLCGINSYNLGRPLAQLCHFFWSYFRSLDQLQAEVGRCLDFCLPAGALGNTAAAFMARQMGLPIRQIVAGVNANDITHRTITKGEFHRSEHMEKTLSDAINIQVPYNMERVLFYLTGEDSSLVKSWMAEMDATGRLTLPAALLRRMQDAFGSARIDDDAMCACIRRSVEEYGYLLCPHSAVALAAHFATSELDDSARAARVVFATASPCKFEHSVTAALGRDAWKCYQEGPEFPAAARAVLAAQESLPTRFEAEESLAQTQTSWESQLRLLLET</sequence>
<comment type="caution">
    <text evidence="8">The sequence shown here is derived from an EMBL/GenBank/DDBJ whole genome shotgun (WGS) entry which is preliminary data.</text>
</comment>
<dbReference type="Proteomes" id="UP000186817">
    <property type="component" value="Unassembled WGS sequence"/>
</dbReference>
<dbReference type="PANTHER" id="PTHR42690">
    <property type="entry name" value="THREONINE SYNTHASE FAMILY MEMBER"/>
    <property type="match status" value="1"/>
</dbReference>
<dbReference type="InterPro" id="IPR037158">
    <property type="entry name" value="Thr_synth_N_sf"/>
</dbReference>
<dbReference type="EMBL" id="LSRX01000519">
    <property type="protein sequence ID" value="OLP95033.1"/>
    <property type="molecule type" value="Genomic_DNA"/>
</dbReference>
<protein>
    <submittedName>
        <fullName evidence="8">Threonine synthase-like 2</fullName>
    </submittedName>
</protein>
<dbReference type="AlphaFoldDB" id="A0A1Q9DIP9"/>
<evidence type="ECO:0000313" key="9">
    <source>
        <dbReference type="Proteomes" id="UP000186817"/>
    </source>
</evidence>
<keyword evidence="9" id="KW-1185">Reference proteome</keyword>
<keyword evidence="4" id="KW-0456">Lyase</keyword>
<dbReference type="OMA" id="KGYLCEP"/>
<dbReference type="Gene3D" id="3.40.50.1100">
    <property type="match status" value="2"/>
</dbReference>
<evidence type="ECO:0000259" key="6">
    <source>
        <dbReference type="Pfam" id="PF00291"/>
    </source>
</evidence>
<name>A0A1Q9DIP9_SYMMI</name>
<organism evidence="8 9">
    <name type="scientific">Symbiodinium microadriaticum</name>
    <name type="common">Dinoflagellate</name>
    <name type="synonym">Zooxanthella microadriatica</name>
    <dbReference type="NCBI Taxonomy" id="2951"/>
    <lineage>
        <taxon>Eukaryota</taxon>
        <taxon>Sar</taxon>
        <taxon>Alveolata</taxon>
        <taxon>Dinophyceae</taxon>
        <taxon>Suessiales</taxon>
        <taxon>Symbiodiniaceae</taxon>
        <taxon>Symbiodinium</taxon>
    </lineage>
</organism>
<evidence type="ECO:0000256" key="1">
    <source>
        <dbReference type="ARBA" id="ARBA00001933"/>
    </source>
</evidence>
<feature type="modified residue" description="N6-(pyridoxal phosphate)lysine" evidence="5">
    <location>
        <position position="119"/>
    </location>
</feature>
<dbReference type="SUPFAM" id="SSF53686">
    <property type="entry name" value="Tryptophan synthase beta subunit-like PLP-dependent enzymes"/>
    <property type="match status" value="1"/>
</dbReference>
<feature type="domain" description="Threonine synthase N-terminal" evidence="7">
    <location>
        <begin position="2"/>
        <end position="79"/>
    </location>
</feature>
<comment type="similarity">
    <text evidence="2">Belongs to the threonine synthase family.</text>
</comment>
<evidence type="ECO:0000256" key="2">
    <source>
        <dbReference type="ARBA" id="ARBA00005517"/>
    </source>
</evidence>
<evidence type="ECO:0000313" key="8">
    <source>
        <dbReference type="EMBL" id="OLP95033.1"/>
    </source>
</evidence>
<dbReference type="InterPro" id="IPR051166">
    <property type="entry name" value="Threonine_Synthase"/>
</dbReference>
<comment type="cofactor">
    <cofactor evidence="1 5">
        <name>pyridoxal 5'-phosphate</name>
        <dbReference type="ChEBI" id="CHEBI:597326"/>
    </cofactor>
</comment>
<evidence type="ECO:0000256" key="5">
    <source>
        <dbReference type="PIRSR" id="PIRSR604450-51"/>
    </source>
</evidence>
<dbReference type="Pfam" id="PF14821">
    <property type="entry name" value="Thr_synth_N"/>
    <property type="match status" value="1"/>
</dbReference>
<dbReference type="InterPro" id="IPR036052">
    <property type="entry name" value="TrpB-like_PALP_sf"/>
</dbReference>
<dbReference type="OrthoDB" id="5203861at2759"/>
<accession>A0A1Q9DIP9</accession>
<proteinExistence type="inferred from homology"/>